<protein>
    <submittedName>
        <fullName evidence="5">Transcriptional regulator, AraC family</fullName>
    </submittedName>
</protein>
<proteinExistence type="predicted"/>
<dbReference type="PANTHER" id="PTHR47893:SF1">
    <property type="entry name" value="REGULATORY PROTEIN PCHR"/>
    <property type="match status" value="1"/>
</dbReference>
<dbReference type="PROSITE" id="PS01124">
    <property type="entry name" value="HTH_ARAC_FAMILY_2"/>
    <property type="match status" value="1"/>
</dbReference>
<dbReference type="Proteomes" id="UP000199440">
    <property type="component" value="Unassembled WGS sequence"/>
</dbReference>
<keyword evidence="2" id="KW-0238">DNA-binding</keyword>
<dbReference type="OrthoDB" id="2666928at2"/>
<dbReference type="GO" id="GO:0043565">
    <property type="term" value="F:sequence-specific DNA binding"/>
    <property type="evidence" value="ECO:0007669"/>
    <property type="project" value="InterPro"/>
</dbReference>
<dbReference type="SMART" id="SM00342">
    <property type="entry name" value="HTH_ARAC"/>
    <property type="match status" value="1"/>
</dbReference>
<dbReference type="AlphaFoldDB" id="A0A1G9UP55"/>
<dbReference type="InterPro" id="IPR020449">
    <property type="entry name" value="Tscrpt_reg_AraC-type_HTH"/>
</dbReference>
<dbReference type="GO" id="GO:0003700">
    <property type="term" value="F:DNA-binding transcription factor activity"/>
    <property type="evidence" value="ECO:0007669"/>
    <property type="project" value="InterPro"/>
</dbReference>
<evidence type="ECO:0000256" key="3">
    <source>
        <dbReference type="ARBA" id="ARBA00023163"/>
    </source>
</evidence>
<evidence type="ECO:0000259" key="4">
    <source>
        <dbReference type="PROSITE" id="PS01124"/>
    </source>
</evidence>
<dbReference type="InterPro" id="IPR053142">
    <property type="entry name" value="PchR_regulatory_protein"/>
</dbReference>
<dbReference type="Gene3D" id="1.10.10.60">
    <property type="entry name" value="Homeodomain-like"/>
    <property type="match status" value="1"/>
</dbReference>
<evidence type="ECO:0000313" key="6">
    <source>
        <dbReference type="Proteomes" id="UP000199440"/>
    </source>
</evidence>
<dbReference type="EMBL" id="FNGV01000011">
    <property type="protein sequence ID" value="SDM61634.1"/>
    <property type="molecule type" value="Genomic_DNA"/>
</dbReference>
<dbReference type="RefSeq" id="WP_089893064.1">
    <property type="nucleotide sequence ID" value="NZ_FNGV01000011.1"/>
</dbReference>
<dbReference type="PANTHER" id="PTHR47893">
    <property type="entry name" value="REGULATORY PROTEIN PCHR"/>
    <property type="match status" value="1"/>
</dbReference>
<dbReference type="Pfam" id="PF12833">
    <property type="entry name" value="HTH_18"/>
    <property type="match status" value="1"/>
</dbReference>
<dbReference type="PRINTS" id="PR00032">
    <property type="entry name" value="HTHARAC"/>
</dbReference>
<sequence>MKSIVLETAKIKDMFNQLQQNLGGQLNVDSKEHILSLDNEIGCGKIKGQTFKGGLSYLEFDMVFSEDFVLITQTPENSPICFAYCSKGKVGHSFGQSSEVRELETFQTGILTNEPHQDNVLYFKKDVNLITSLIVVSTAGTAATKKNSYNYRMKELFFKDNVSENSLYIGSYNLKIAEKFEELNAISQKGIVRSLLIEGFVHMILALEIQQHSDDLESEANKTGSLSLKEMDAVRELSKFISNYPETQLCIKKLSRMSGLSPSKLQEGFKLMHNRTVTDYIREVRIQKSEELIKNTDLNISEVVYSIGFTSRSYFSKIFKQKYNCSPKQYKDNQNRVAVMA</sequence>
<dbReference type="STRING" id="192904.SAMN04488514_111110"/>
<gene>
    <name evidence="5" type="ORF">SAMN04488514_111110</name>
</gene>
<keyword evidence="3" id="KW-0804">Transcription</keyword>
<evidence type="ECO:0000256" key="2">
    <source>
        <dbReference type="ARBA" id="ARBA00023125"/>
    </source>
</evidence>
<dbReference type="SUPFAM" id="SSF46689">
    <property type="entry name" value="Homeodomain-like"/>
    <property type="match status" value="1"/>
</dbReference>
<feature type="domain" description="HTH araC/xylS-type" evidence="4">
    <location>
        <begin position="235"/>
        <end position="333"/>
    </location>
</feature>
<organism evidence="5 6">
    <name type="scientific">Kriegella aquimaris</name>
    <dbReference type="NCBI Taxonomy" id="192904"/>
    <lineage>
        <taxon>Bacteria</taxon>
        <taxon>Pseudomonadati</taxon>
        <taxon>Bacteroidota</taxon>
        <taxon>Flavobacteriia</taxon>
        <taxon>Flavobacteriales</taxon>
        <taxon>Flavobacteriaceae</taxon>
        <taxon>Kriegella</taxon>
    </lineage>
</organism>
<evidence type="ECO:0000313" key="5">
    <source>
        <dbReference type="EMBL" id="SDM61634.1"/>
    </source>
</evidence>
<name>A0A1G9UP55_9FLAO</name>
<keyword evidence="1" id="KW-0805">Transcription regulation</keyword>
<keyword evidence="6" id="KW-1185">Reference proteome</keyword>
<dbReference type="InterPro" id="IPR018060">
    <property type="entry name" value="HTH_AraC"/>
</dbReference>
<reference evidence="5 6" key="1">
    <citation type="submission" date="2016-10" db="EMBL/GenBank/DDBJ databases">
        <authorList>
            <person name="de Groot N.N."/>
        </authorList>
    </citation>
    <scope>NUCLEOTIDE SEQUENCE [LARGE SCALE GENOMIC DNA]</scope>
    <source>
        <strain evidence="5 6">DSM 19886</strain>
    </source>
</reference>
<evidence type="ECO:0000256" key="1">
    <source>
        <dbReference type="ARBA" id="ARBA00023015"/>
    </source>
</evidence>
<dbReference type="InterPro" id="IPR009057">
    <property type="entry name" value="Homeodomain-like_sf"/>
</dbReference>
<accession>A0A1G9UP55</accession>